<evidence type="ECO:0000313" key="3">
    <source>
        <dbReference type="Proteomes" id="UP000249522"/>
    </source>
</evidence>
<comment type="caution">
    <text evidence="2">The sequence shown here is derived from an EMBL/GenBank/DDBJ whole genome shotgun (WGS) entry which is preliminary data.</text>
</comment>
<organism evidence="2 3">
    <name type="scientific">Paenibacillus sambharensis</name>
    <dbReference type="NCBI Taxonomy" id="1803190"/>
    <lineage>
        <taxon>Bacteria</taxon>
        <taxon>Bacillati</taxon>
        <taxon>Bacillota</taxon>
        <taxon>Bacilli</taxon>
        <taxon>Bacillales</taxon>
        <taxon>Paenibacillaceae</taxon>
        <taxon>Paenibacillus</taxon>
    </lineage>
</organism>
<protein>
    <recommendedName>
        <fullName evidence="4">DUF948 domain-containing protein</fullName>
    </recommendedName>
</protein>
<dbReference type="AlphaFoldDB" id="A0A2W1LS73"/>
<dbReference type="InterPro" id="IPR009293">
    <property type="entry name" value="UPF0478"/>
</dbReference>
<name>A0A2W1LS73_9BACL</name>
<evidence type="ECO:0008006" key="4">
    <source>
        <dbReference type="Google" id="ProtNLM"/>
    </source>
</evidence>
<accession>A0A2W1LS73</accession>
<keyword evidence="1" id="KW-0472">Membrane</keyword>
<dbReference type="Pfam" id="PF06103">
    <property type="entry name" value="DUF948"/>
    <property type="match status" value="1"/>
</dbReference>
<keyword evidence="3" id="KW-1185">Reference proteome</keyword>
<dbReference type="RefSeq" id="WP_111147902.1">
    <property type="nucleotide sequence ID" value="NZ_QKRB01000051.1"/>
</dbReference>
<evidence type="ECO:0000256" key="1">
    <source>
        <dbReference type="SAM" id="Phobius"/>
    </source>
</evidence>
<dbReference type="OrthoDB" id="2660862at2"/>
<keyword evidence="1" id="KW-1133">Transmembrane helix</keyword>
<dbReference type="EMBL" id="QKRB01000051">
    <property type="protein sequence ID" value="PZD94681.1"/>
    <property type="molecule type" value="Genomic_DNA"/>
</dbReference>
<reference evidence="2 3" key="1">
    <citation type="submission" date="2018-06" db="EMBL/GenBank/DDBJ databases">
        <title>Paenibacillus imtechensis sp. nov.</title>
        <authorList>
            <person name="Pinnaka A.K."/>
            <person name="Singh H."/>
            <person name="Kaur M."/>
        </authorList>
    </citation>
    <scope>NUCLEOTIDE SEQUENCE [LARGE SCALE GENOMIC DNA]</scope>
    <source>
        <strain evidence="2 3">SMB1</strain>
    </source>
</reference>
<dbReference type="PANTHER" id="PTHR40070">
    <property type="entry name" value="UPF0478 PROTEIN YTXG"/>
    <property type="match status" value="1"/>
</dbReference>
<dbReference type="PANTHER" id="PTHR40070:SF1">
    <property type="entry name" value="UPF0478 PROTEIN YTXG"/>
    <property type="match status" value="1"/>
</dbReference>
<keyword evidence="1" id="KW-0812">Transmembrane</keyword>
<proteinExistence type="predicted"/>
<feature type="transmembrane region" description="Helical" evidence="1">
    <location>
        <begin position="6"/>
        <end position="26"/>
    </location>
</feature>
<gene>
    <name evidence="2" type="ORF">DNH61_17165</name>
</gene>
<dbReference type="Proteomes" id="UP000249522">
    <property type="component" value="Unassembled WGS sequence"/>
</dbReference>
<sequence length="187" mass="20829">MESIGWMEIAMLIIAVSVAVLVVFLVKALRKATDSLDTANATLTEARDAINMWKDDVQHLVVSVKDLTNQVNRQVEAVDPLMASVRDMGEALHEVTTTAKEASVTWMDKVKERAVHAGSMTKSSWMDWVEMGVKGFHVIRSASKVLRTAPQTADALKQQDVKRDIDNVKREIQKTERLQGRSKAVTI</sequence>
<evidence type="ECO:0000313" key="2">
    <source>
        <dbReference type="EMBL" id="PZD94681.1"/>
    </source>
</evidence>